<dbReference type="InterPro" id="IPR008930">
    <property type="entry name" value="Terpenoid_cyclase/PrenylTrfase"/>
</dbReference>
<dbReference type="Proteomes" id="UP001605036">
    <property type="component" value="Unassembled WGS sequence"/>
</dbReference>
<organism evidence="2 3">
    <name type="scientific">Riccia fluitans</name>
    <dbReference type="NCBI Taxonomy" id="41844"/>
    <lineage>
        <taxon>Eukaryota</taxon>
        <taxon>Viridiplantae</taxon>
        <taxon>Streptophyta</taxon>
        <taxon>Embryophyta</taxon>
        <taxon>Marchantiophyta</taxon>
        <taxon>Marchantiopsida</taxon>
        <taxon>Marchantiidae</taxon>
        <taxon>Marchantiales</taxon>
        <taxon>Ricciaceae</taxon>
        <taxon>Riccia</taxon>
    </lineage>
</organism>
<sequence length="108" mass="12318">MEKLKECQNDFGEWGEGLESYRDKSTMGKGIESTAFQAVWALMGLLAHLTAEDLVIRRGVTWLVQISDRPRSLSTLTKVESGSQLTTEQERLGEKSIHRNRISQQFLY</sequence>
<dbReference type="InterPro" id="IPR032696">
    <property type="entry name" value="SQ_cyclase_C"/>
</dbReference>
<feature type="domain" description="Squalene cyclase C-terminal" evidence="1">
    <location>
        <begin position="3"/>
        <end position="66"/>
    </location>
</feature>
<dbReference type="Pfam" id="PF13243">
    <property type="entry name" value="SQHop_cyclase_C"/>
    <property type="match status" value="1"/>
</dbReference>
<dbReference type="EMBL" id="JBHFFA010000008">
    <property type="protein sequence ID" value="KAL2608531.1"/>
    <property type="molecule type" value="Genomic_DNA"/>
</dbReference>
<reference evidence="2 3" key="1">
    <citation type="submission" date="2024-09" db="EMBL/GenBank/DDBJ databases">
        <title>Chromosome-scale assembly of Riccia fluitans.</title>
        <authorList>
            <person name="Paukszto L."/>
            <person name="Sawicki J."/>
            <person name="Karawczyk K."/>
            <person name="Piernik-Szablinska J."/>
            <person name="Szczecinska M."/>
            <person name="Mazdziarz M."/>
        </authorList>
    </citation>
    <scope>NUCLEOTIDE SEQUENCE [LARGE SCALE GENOMIC DNA]</scope>
    <source>
        <strain evidence="2">Rf_01</strain>
        <tissue evidence="2">Aerial parts of the thallus</tissue>
    </source>
</reference>
<keyword evidence="3" id="KW-1185">Reference proteome</keyword>
<proteinExistence type="predicted"/>
<comment type="caution">
    <text evidence="2">The sequence shown here is derived from an EMBL/GenBank/DDBJ whole genome shotgun (WGS) entry which is preliminary data.</text>
</comment>
<evidence type="ECO:0000313" key="2">
    <source>
        <dbReference type="EMBL" id="KAL2608531.1"/>
    </source>
</evidence>
<name>A0ABD1XKW9_9MARC</name>
<evidence type="ECO:0000313" key="3">
    <source>
        <dbReference type="Proteomes" id="UP001605036"/>
    </source>
</evidence>
<accession>A0ABD1XKW9</accession>
<gene>
    <name evidence="2" type="ORF">R1flu_027104</name>
</gene>
<dbReference type="AlphaFoldDB" id="A0ABD1XKW9"/>
<dbReference type="SUPFAM" id="SSF48239">
    <property type="entry name" value="Terpenoid cyclases/Protein prenyltransferases"/>
    <property type="match status" value="1"/>
</dbReference>
<protein>
    <recommendedName>
        <fullName evidence="1">Squalene cyclase C-terminal domain-containing protein</fullName>
    </recommendedName>
</protein>
<dbReference type="Gene3D" id="1.50.10.20">
    <property type="match status" value="1"/>
</dbReference>
<evidence type="ECO:0000259" key="1">
    <source>
        <dbReference type="Pfam" id="PF13243"/>
    </source>
</evidence>